<organism evidence="1 2">
    <name type="scientific">Chryseobacterium indologenes</name>
    <name type="common">Flavobacterium indologenes</name>
    <dbReference type="NCBI Taxonomy" id="253"/>
    <lineage>
        <taxon>Bacteria</taxon>
        <taxon>Pseudomonadati</taxon>
        <taxon>Bacteroidota</taxon>
        <taxon>Flavobacteriia</taxon>
        <taxon>Flavobacteriales</taxon>
        <taxon>Weeksellaceae</taxon>
        <taxon>Chryseobacterium group</taxon>
        <taxon>Chryseobacterium</taxon>
    </lineage>
</organism>
<proteinExistence type="predicted"/>
<evidence type="ECO:0000313" key="1">
    <source>
        <dbReference type="EMBL" id="AZB17068.1"/>
    </source>
</evidence>
<protein>
    <submittedName>
        <fullName evidence="1">Uncharacterized protein</fullName>
    </submittedName>
</protein>
<dbReference type="EMBL" id="CP033930">
    <property type="protein sequence ID" value="AZB17068.1"/>
    <property type="molecule type" value="Genomic_DNA"/>
</dbReference>
<dbReference type="Proteomes" id="UP000269015">
    <property type="component" value="Chromosome"/>
</dbReference>
<dbReference type="AlphaFoldDB" id="A0AAD1DUR0"/>
<evidence type="ECO:0000313" key="2">
    <source>
        <dbReference type="Proteomes" id="UP000269015"/>
    </source>
</evidence>
<gene>
    <name evidence="1" type="ORF">EG352_04400</name>
</gene>
<reference evidence="1 2" key="1">
    <citation type="submission" date="2018-11" db="EMBL/GenBank/DDBJ databases">
        <title>Proposal to divide the Flavobacteriaceae and reorganize its genera based on Amino Acid Identity values calculated from whole genome sequences.</title>
        <authorList>
            <person name="Nicholson A.C."/>
            <person name="Gulvik C.A."/>
            <person name="Whitney A.M."/>
            <person name="Humrighouse B.W."/>
            <person name="Bell M."/>
            <person name="Holmes B."/>
            <person name="Steigerwalt A.G."/>
            <person name="Villarma A."/>
            <person name="Sheth M."/>
            <person name="Batra D."/>
            <person name="Pryor J."/>
            <person name="Bernardet J.-F."/>
            <person name="Hugo C."/>
            <person name="Kampfer P."/>
            <person name="Newman J."/>
            <person name="McQuiston J.R."/>
        </authorList>
    </citation>
    <scope>NUCLEOTIDE SEQUENCE [LARGE SCALE GENOMIC DNA]</scope>
    <source>
        <strain evidence="1 2">H5559</strain>
    </source>
</reference>
<accession>A0AAD1DUR0</accession>
<sequence length="199" mass="22585">MKINYYILPLLVAGNLLYSQDKISKKNGSSFDAKLIDVGSSEITYKELDNPEGPTHSLDKSEIYQITYSNGKTEVLGKYKTVDEAKNLIVSKINDYGIDRDRNDLSLRAEFDGDNIKINSLNAKGRIVHEGDFWDLSKVVAFHNISKRKDNIAYLNIVTYKITKSKRALSKLVIKLTDYEAAENVLEAMKDLKIMLKKD</sequence>
<name>A0AAD1DUR0_CHRID</name>
<dbReference type="RefSeq" id="WP_061084681.1">
    <property type="nucleotide sequence ID" value="NZ_CP022058.2"/>
</dbReference>
<dbReference type="KEGG" id="cio:CEQ15_07745"/>